<evidence type="ECO:0000313" key="4">
    <source>
        <dbReference type="Proteomes" id="UP001174136"/>
    </source>
</evidence>
<dbReference type="AlphaFoldDB" id="A0AA47PBU7"/>
<evidence type="ECO:0000313" key="3">
    <source>
        <dbReference type="EMBL" id="KAK0156260.1"/>
    </source>
</evidence>
<name>A0AA47PBU7_MERPO</name>
<reference evidence="3" key="1">
    <citation type="journal article" date="2023" name="Front. Mar. Sci.">
        <title>A new Merluccius polli reference genome to investigate the effects of global change in West African waters.</title>
        <authorList>
            <person name="Mateo J.L."/>
            <person name="Blanco-Fernandez C."/>
            <person name="Garcia-Vazquez E."/>
            <person name="Machado-Schiaffino G."/>
        </authorList>
    </citation>
    <scope>NUCLEOTIDE SEQUENCE</scope>
    <source>
        <strain evidence="3">C29</strain>
        <tissue evidence="3">Fin</tissue>
    </source>
</reference>
<dbReference type="InterPro" id="IPR007110">
    <property type="entry name" value="Ig-like_dom"/>
</dbReference>
<dbReference type="EMBL" id="JAOPHQ010000018">
    <property type="protein sequence ID" value="KAK0156260.1"/>
    <property type="molecule type" value="Genomic_DNA"/>
</dbReference>
<feature type="domain" description="Ig-like" evidence="2">
    <location>
        <begin position="243"/>
        <end position="343"/>
    </location>
</feature>
<evidence type="ECO:0000259" key="2">
    <source>
        <dbReference type="PROSITE" id="PS50835"/>
    </source>
</evidence>
<feature type="region of interest" description="Disordered" evidence="1">
    <location>
        <begin position="179"/>
        <end position="199"/>
    </location>
</feature>
<gene>
    <name evidence="3" type="ORF">N1851_000457</name>
</gene>
<dbReference type="InterPro" id="IPR013783">
    <property type="entry name" value="Ig-like_fold"/>
</dbReference>
<dbReference type="InterPro" id="IPR036179">
    <property type="entry name" value="Ig-like_dom_sf"/>
</dbReference>
<keyword evidence="4" id="KW-1185">Reference proteome</keyword>
<protein>
    <recommendedName>
        <fullName evidence="2">Ig-like domain-containing protein</fullName>
    </recommendedName>
</protein>
<dbReference type="Pfam" id="PF07686">
    <property type="entry name" value="V-set"/>
    <property type="match status" value="1"/>
</dbReference>
<dbReference type="SMART" id="SM00409">
    <property type="entry name" value="IG"/>
    <property type="match status" value="1"/>
</dbReference>
<dbReference type="PROSITE" id="PS50835">
    <property type="entry name" value="IG_LIKE"/>
    <property type="match status" value="1"/>
</dbReference>
<dbReference type="InterPro" id="IPR013106">
    <property type="entry name" value="Ig_V-set"/>
</dbReference>
<comment type="caution">
    <text evidence="3">The sequence shown here is derived from an EMBL/GenBank/DDBJ whole genome shotgun (WGS) entry which is preliminary data.</text>
</comment>
<dbReference type="SUPFAM" id="SSF48726">
    <property type="entry name" value="Immunoglobulin"/>
    <property type="match status" value="1"/>
</dbReference>
<sequence length="471" mass="51830">MFQKKCRSSEYDSHLNALPGRTPNAHLDRAKASFPAAPRCVSPKTNHFQVTFKAGDDFSSTTNVEDQSRLCVDGLWSTLGAWEHAGHQTIGATKNEGKELTNEVNQHVPLSSITGWIGEQKLDQAPIHGLLPLGGLHTGLKEAISVSYGPTRVLLVSDRLALCGDGVLEDVHRVLDRLPDSSSSTEAERPAGRRPETGCGLTAAEHNFNRALSYFRPPLSRTLHVPQYRPKYRPDARAEECYPTVLAKRETFTVPLGGNLSLSCVVQHCGDDDDWKGTWYHVDDDDGRSPVVDTPRRRLGRLALSANQTRFLLHIQNFTQSDKGAYGCKVTWESGATAQGHMSTVYYATAVAATERSVLHRGLVCGSASVGVLLVLLLARCLSSGPKPYQTPGRPIFDASHTYEVVQPRHQIPQTNKSRIHKGILETIQHYVVLQVVYTDVFHDASGKPRRVQEPSEPTVYHCIRPGGVPV</sequence>
<accession>A0AA47PBU7</accession>
<proteinExistence type="predicted"/>
<organism evidence="3 4">
    <name type="scientific">Merluccius polli</name>
    <name type="common">Benguela hake</name>
    <name type="synonym">Merluccius cadenati</name>
    <dbReference type="NCBI Taxonomy" id="89951"/>
    <lineage>
        <taxon>Eukaryota</taxon>
        <taxon>Metazoa</taxon>
        <taxon>Chordata</taxon>
        <taxon>Craniata</taxon>
        <taxon>Vertebrata</taxon>
        <taxon>Euteleostomi</taxon>
        <taxon>Actinopterygii</taxon>
        <taxon>Neopterygii</taxon>
        <taxon>Teleostei</taxon>
        <taxon>Neoteleostei</taxon>
        <taxon>Acanthomorphata</taxon>
        <taxon>Zeiogadaria</taxon>
        <taxon>Gadariae</taxon>
        <taxon>Gadiformes</taxon>
        <taxon>Gadoidei</taxon>
        <taxon>Merlucciidae</taxon>
        <taxon>Merluccius</taxon>
    </lineage>
</organism>
<dbReference type="Proteomes" id="UP001174136">
    <property type="component" value="Unassembled WGS sequence"/>
</dbReference>
<feature type="compositionally biased region" description="Basic and acidic residues" evidence="1">
    <location>
        <begin position="186"/>
        <end position="196"/>
    </location>
</feature>
<dbReference type="Gene3D" id="2.60.40.10">
    <property type="entry name" value="Immunoglobulins"/>
    <property type="match status" value="1"/>
</dbReference>
<dbReference type="InterPro" id="IPR003599">
    <property type="entry name" value="Ig_sub"/>
</dbReference>
<evidence type="ECO:0000256" key="1">
    <source>
        <dbReference type="SAM" id="MobiDB-lite"/>
    </source>
</evidence>